<reference evidence="2 3" key="1">
    <citation type="submission" date="2020-08" db="EMBL/GenBank/DDBJ databases">
        <title>Acidobacteriota in marine sediments use diverse sulfur dissimilation pathways.</title>
        <authorList>
            <person name="Wasmund K."/>
        </authorList>
    </citation>
    <scope>NUCLEOTIDE SEQUENCE [LARGE SCALE GENOMIC DNA]</scope>
    <source>
        <strain evidence="2">MAG AM4</strain>
    </source>
</reference>
<dbReference type="InterPro" id="IPR051207">
    <property type="entry name" value="ComplexI_NDUFA9_subunit"/>
</dbReference>
<dbReference type="PANTHER" id="PTHR12126:SF11">
    <property type="entry name" value="NADH DEHYDROGENASE [UBIQUINONE] 1 ALPHA SUBCOMPLEX SUBUNIT 9, MITOCHONDRIAL"/>
    <property type="match status" value="1"/>
</dbReference>
<dbReference type="SUPFAM" id="SSF55961">
    <property type="entry name" value="Bet v1-like"/>
    <property type="match status" value="1"/>
</dbReference>
<dbReference type="InterPro" id="IPR016040">
    <property type="entry name" value="NAD(P)-bd_dom"/>
</dbReference>
<evidence type="ECO:0000313" key="3">
    <source>
        <dbReference type="Proteomes" id="UP000648239"/>
    </source>
</evidence>
<name>A0A8J6Y2V0_9BACT</name>
<proteinExistence type="predicted"/>
<dbReference type="EMBL" id="JACXWD010000098">
    <property type="protein sequence ID" value="MBD3869488.1"/>
    <property type="molecule type" value="Genomic_DNA"/>
</dbReference>
<feature type="domain" description="NAD(P)-binding" evidence="1">
    <location>
        <begin position="14"/>
        <end position="130"/>
    </location>
</feature>
<dbReference type="InterPro" id="IPR036291">
    <property type="entry name" value="NAD(P)-bd_dom_sf"/>
</dbReference>
<organism evidence="2 3">
    <name type="scientific">Candidatus Polarisedimenticola svalbardensis</name>
    <dbReference type="NCBI Taxonomy" id="2886004"/>
    <lineage>
        <taxon>Bacteria</taxon>
        <taxon>Pseudomonadati</taxon>
        <taxon>Acidobacteriota</taxon>
        <taxon>Candidatus Polarisedimenticolia</taxon>
        <taxon>Candidatus Polarisedimenticolales</taxon>
        <taxon>Candidatus Polarisedimenticolaceae</taxon>
        <taxon>Candidatus Polarisedimenticola</taxon>
    </lineage>
</organism>
<dbReference type="GO" id="GO:0044877">
    <property type="term" value="F:protein-containing complex binding"/>
    <property type="evidence" value="ECO:0007669"/>
    <property type="project" value="TreeGrafter"/>
</dbReference>
<protein>
    <submittedName>
        <fullName evidence="2">SDR family oxidoreductase</fullName>
    </submittedName>
</protein>
<comment type="caution">
    <text evidence="2">The sequence shown here is derived from an EMBL/GenBank/DDBJ whole genome shotgun (WGS) entry which is preliminary data.</text>
</comment>
<dbReference type="Proteomes" id="UP000648239">
    <property type="component" value="Unassembled WGS sequence"/>
</dbReference>
<dbReference type="Pfam" id="PF13460">
    <property type="entry name" value="NAD_binding_10"/>
    <property type="match status" value="1"/>
</dbReference>
<gene>
    <name evidence="2" type="ORF">IFK94_15305</name>
</gene>
<sequence length="497" mass="54673">MADKRSRPTILLTGATGYVGGRLLTALAAAGYPVRCMARKPEFLESRVRAMEDGGTVSVVQGDCLDLASLRRATAGVDTAFYLVHSMGGSGDFADADRKAALNFGQAAREAGISRIIYLGGLGDSGEQLSKHLQSRHETGEALRSGGVPVVEFRASIILGSGSLSFELIRALVERLPAMICPSWVRVKAQPIHILDVIRYLLEGIQLPAGQERIYEIGGRDTVSYQEIMEEYARQRGLKRTMIPVPVLTPYLSSLWLGLTTPLYARVGRKLILSIKNPTVVRDDRASTTFKIRPAGLAEAIRRAMSNEDNRFAATRWSDATSSTGEHRSWGGTKFGSRLVDTRSIEVDGVLPGAAFAPIRRIGGQTGWYYGDWLWRVRGFMDLLAGGAGMRRGRRNPEDLVVGDTLDFWRVEGYEPNRRLLLVAEMKLPGRAWLEFEVKPSGNGSVIHQTAVFDPVGLLGLLYWYGIYPLHRRVFRGMLKEISRRAAAPVPAFPKAG</sequence>
<dbReference type="PANTHER" id="PTHR12126">
    <property type="entry name" value="NADH-UBIQUINONE OXIDOREDUCTASE 39 KDA SUBUNIT-RELATED"/>
    <property type="match status" value="1"/>
</dbReference>
<dbReference type="Gene3D" id="3.40.50.720">
    <property type="entry name" value="NAD(P)-binding Rossmann-like Domain"/>
    <property type="match status" value="1"/>
</dbReference>
<dbReference type="InterPro" id="IPR021295">
    <property type="entry name" value="DUF2867"/>
</dbReference>
<dbReference type="Pfam" id="PF11066">
    <property type="entry name" value="DUF2867"/>
    <property type="match status" value="1"/>
</dbReference>
<evidence type="ECO:0000313" key="2">
    <source>
        <dbReference type="EMBL" id="MBD3869488.1"/>
    </source>
</evidence>
<evidence type="ECO:0000259" key="1">
    <source>
        <dbReference type="Pfam" id="PF13460"/>
    </source>
</evidence>
<dbReference type="SUPFAM" id="SSF51735">
    <property type="entry name" value="NAD(P)-binding Rossmann-fold domains"/>
    <property type="match status" value="1"/>
</dbReference>
<accession>A0A8J6Y2V0</accession>
<dbReference type="AlphaFoldDB" id="A0A8J6Y2V0"/>